<evidence type="ECO:0000256" key="8">
    <source>
        <dbReference type="SAM" id="MobiDB-lite"/>
    </source>
</evidence>
<evidence type="ECO:0000256" key="4">
    <source>
        <dbReference type="ARBA" id="ARBA00022475"/>
    </source>
</evidence>
<keyword evidence="11" id="KW-1185">Reference proteome</keyword>
<reference evidence="10 11" key="1">
    <citation type="submission" date="2019-11" db="EMBL/GenBank/DDBJ databases">
        <title>Pedobacter sp. HMF7056 Genome sequencing and assembly.</title>
        <authorList>
            <person name="Kang H."/>
            <person name="Kim H."/>
            <person name="Joh K."/>
        </authorList>
    </citation>
    <scope>NUCLEOTIDE SEQUENCE [LARGE SCALE GENOMIC DNA]</scope>
    <source>
        <strain evidence="10 11">HMF7056</strain>
    </source>
</reference>
<dbReference type="GO" id="GO:0005886">
    <property type="term" value="C:plasma membrane"/>
    <property type="evidence" value="ECO:0007669"/>
    <property type="project" value="UniProtKB-SubCell"/>
</dbReference>
<organism evidence="10 11">
    <name type="scientific">Hufsiella ginkgonis</name>
    <dbReference type="NCBI Taxonomy" id="2695274"/>
    <lineage>
        <taxon>Bacteria</taxon>
        <taxon>Pseudomonadati</taxon>
        <taxon>Bacteroidota</taxon>
        <taxon>Sphingobacteriia</taxon>
        <taxon>Sphingobacteriales</taxon>
        <taxon>Sphingobacteriaceae</taxon>
        <taxon>Hufsiella</taxon>
    </lineage>
</organism>
<comment type="caution">
    <text evidence="10">The sequence shown here is derived from an EMBL/GenBank/DDBJ whole genome shotgun (WGS) entry which is preliminary data.</text>
</comment>
<feature type="transmembrane region" description="Helical" evidence="9">
    <location>
        <begin position="294"/>
        <end position="327"/>
    </location>
</feature>
<dbReference type="InterPro" id="IPR002549">
    <property type="entry name" value="AI-2E-like"/>
</dbReference>
<evidence type="ECO:0000256" key="2">
    <source>
        <dbReference type="ARBA" id="ARBA00009773"/>
    </source>
</evidence>
<keyword evidence="6 9" id="KW-1133">Transmembrane helix</keyword>
<feature type="transmembrane region" description="Helical" evidence="9">
    <location>
        <begin position="140"/>
        <end position="163"/>
    </location>
</feature>
<keyword evidence="4" id="KW-1003">Cell membrane</keyword>
<evidence type="ECO:0000256" key="7">
    <source>
        <dbReference type="ARBA" id="ARBA00023136"/>
    </source>
</evidence>
<feature type="transmembrane region" description="Helical" evidence="9">
    <location>
        <begin position="32"/>
        <end position="50"/>
    </location>
</feature>
<dbReference type="RefSeq" id="WP_160905554.1">
    <property type="nucleotide sequence ID" value="NZ_WVHS01000001.1"/>
</dbReference>
<keyword evidence="7 9" id="KW-0472">Membrane</keyword>
<feature type="transmembrane region" description="Helical" evidence="9">
    <location>
        <begin position="62"/>
        <end position="81"/>
    </location>
</feature>
<dbReference type="PANTHER" id="PTHR21716:SF53">
    <property type="entry name" value="PERMEASE PERM-RELATED"/>
    <property type="match status" value="1"/>
</dbReference>
<feature type="transmembrane region" description="Helical" evidence="9">
    <location>
        <begin position="197"/>
        <end position="219"/>
    </location>
</feature>
<feature type="transmembrane region" description="Helical" evidence="9">
    <location>
        <begin position="7"/>
        <end position="26"/>
    </location>
</feature>
<evidence type="ECO:0000313" key="10">
    <source>
        <dbReference type="EMBL" id="MXV14592.1"/>
    </source>
</evidence>
<protein>
    <submittedName>
        <fullName evidence="10">AI-2E family transporter</fullName>
    </submittedName>
</protein>
<dbReference type="Proteomes" id="UP000451233">
    <property type="component" value="Unassembled WGS sequence"/>
</dbReference>
<comment type="subcellular location">
    <subcellularLocation>
        <location evidence="1">Cell membrane</location>
        <topology evidence="1">Multi-pass membrane protein</topology>
    </subcellularLocation>
</comment>
<evidence type="ECO:0000256" key="1">
    <source>
        <dbReference type="ARBA" id="ARBA00004651"/>
    </source>
</evidence>
<feature type="transmembrane region" description="Helical" evidence="9">
    <location>
        <begin position="225"/>
        <end position="252"/>
    </location>
</feature>
<comment type="similarity">
    <text evidence="2">Belongs to the autoinducer-2 exporter (AI-2E) (TC 2.A.86) family.</text>
</comment>
<dbReference type="EMBL" id="WVHS01000001">
    <property type="protein sequence ID" value="MXV14592.1"/>
    <property type="molecule type" value="Genomic_DNA"/>
</dbReference>
<evidence type="ECO:0000256" key="9">
    <source>
        <dbReference type="SAM" id="Phobius"/>
    </source>
</evidence>
<keyword evidence="3" id="KW-0813">Transport</keyword>
<evidence type="ECO:0000256" key="5">
    <source>
        <dbReference type="ARBA" id="ARBA00022692"/>
    </source>
</evidence>
<evidence type="ECO:0000313" key="11">
    <source>
        <dbReference type="Proteomes" id="UP000451233"/>
    </source>
</evidence>
<dbReference type="Pfam" id="PF01594">
    <property type="entry name" value="AI-2E_transport"/>
    <property type="match status" value="1"/>
</dbReference>
<feature type="compositionally biased region" description="Basic and acidic residues" evidence="8">
    <location>
        <begin position="359"/>
        <end position="376"/>
    </location>
</feature>
<name>A0A7K1XUD2_9SPHI</name>
<accession>A0A7K1XUD2</accession>
<evidence type="ECO:0000256" key="6">
    <source>
        <dbReference type="ARBA" id="ARBA00022989"/>
    </source>
</evidence>
<sequence>MKPKEYPFYLKSTVVLFGLTLLSYALLNLKDILSPIAFSLIIAILLNPLVNRFQKKMPRALAIAASMLIALVIVSGVIYFLSSQIAHFSDAFPLLKAKFTTVLDDTRKLLQRDFGVSFEKQQQLISDAINSGSAMVGHTLGSALGTLALVFLVPVYVFMFLLYKPLVLNFLYEVFADEHEKKVAEVLSQTKMAIQSYMVGLLLEALIVAVMNSAALLILGVEYAVLLGVIGALLNMLPYIGGLIAIALPVLMATVTKDGYSTQLGVIGAYMLIQFIDNNILVPRIVSSKVQINALISIISVLLGGALWGIAGMFLTIPFVAILKIIFDRVDELKPWGKLLGDEIPTKRRNPFRRKAKKAPPEKAVSEKVVEKVAGK</sequence>
<dbReference type="AlphaFoldDB" id="A0A7K1XUD2"/>
<keyword evidence="5 9" id="KW-0812">Transmembrane</keyword>
<proteinExistence type="inferred from homology"/>
<feature type="region of interest" description="Disordered" evidence="8">
    <location>
        <begin position="350"/>
        <end position="376"/>
    </location>
</feature>
<feature type="transmembrane region" description="Helical" evidence="9">
    <location>
        <begin position="264"/>
        <end position="282"/>
    </location>
</feature>
<gene>
    <name evidence="10" type="ORF">GS398_04730</name>
</gene>
<evidence type="ECO:0000256" key="3">
    <source>
        <dbReference type="ARBA" id="ARBA00022448"/>
    </source>
</evidence>
<dbReference type="PANTHER" id="PTHR21716">
    <property type="entry name" value="TRANSMEMBRANE PROTEIN"/>
    <property type="match status" value="1"/>
</dbReference>